<dbReference type="Gene3D" id="3.10.310.10">
    <property type="entry name" value="Diaminopimelate Epimerase, Chain A, domain 1"/>
    <property type="match status" value="2"/>
</dbReference>
<accession>A0A068CM03</accession>
<dbReference type="Gene3D" id="3.30.70.100">
    <property type="match status" value="1"/>
</dbReference>
<keyword evidence="1" id="KW-0413">Isomerase</keyword>
<dbReference type="PANTHER" id="PTHR13774:SF32">
    <property type="entry name" value="ANTISENSE-ENHANCING SEQUENCE 1"/>
    <property type="match status" value="1"/>
</dbReference>
<gene>
    <name evidence="1" type="primary">mpz5</name>
</gene>
<reference evidence="1" key="1">
    <citation type="journal article" date="2014" name="PLoS ONE">
        <title>Genome-based discovery of a novel membrane-bound 1,6-dihydroxyphenazine prenyltransferase from a marine actinomycete.</title>
        <authorList>
            <person name="Zeyhle P."/>
            <person name="Bauer J.S."/>
            <person name="Kalinowski J."/>
            <person name="Shin-Ya K."/>
            <person name="Gross H."/>
            <person name="Heide L."/>
        </authorList>
    </citation>
    <scope>NUCLEOTIDE SEQUENCE</scope>
    <source>
        <strain evidence="1">SpC080624SC-11</strain>
    </source>
</reference>
<dbReference type="SUPFAM" id="SSF54506">
    <property type="entry name" value="Diaminopimelate epimerase-like"/>
    <property type="match status" value="1"/>
</dbReference>
<dbReference type="NCBIfam" id="TIGR00654">
    <property type="entry name" value="PhzF_family"/>
    <property type="match status" value="1"/>
</dbReference>
<name>A0A068CM03_9ACTN</name>
<dbReference type="GO" id="GO:0005737">
    <property type="term" value="C:cytoplasm"/>
    <property type="evidence" value="ECO:0007669"/>
    <property type="project" value="TreeGrafter"/>
</dbReference>
<dbReference type="AlphaFoldDB" id="A0A068CM03"/>
<dbReference type="Pfam" id="PF02567">
    <property type="entry name" value="PhzC-PhzF"/>
    <property type="match status" value="1"/>
</dbReference>
<evidence type="ECO:0000313" key="1">
    <source>
        <dbReference type="EMBL" id="AID21775.1"/>
    </source>
</evidence>
<sequence length="388" mass="42104">MKMEIAWWDLEGSPATAQSLERHLNEDGVVQTWQAVEGLREKFWIADPAGKRWGAVIVWEDERPPSLPENLAASVVGYPVTHRDHFEVQAVAQGAGPFGVRDSSHRYVVVDAFATEPLRGNPVAVVFDAADLTGSQMQRIAKEMNLSEVVFLLPPTVEDADVRVRIFTPVNELPFAGHPLLGAAVAVALDLRRDRLRFETQMGVVPFRIDRTSDDRCGGSSAYVSMEQPIPAWEPYEHAEELLAALGITSSTLPVEVYRNGPRHVFVGLPDAEALAALRPDHRALAAFPDMAANCFAQEGERWLLRMFSPAYGVVEDAATGSAAGSLAVHLGRHGRVEFGKTVEIHQGVQLGRDSVMFAVATLAEGGEVGLVRVSGHGTVAAEGIIHV</sequence>
<dbReference type="InterPro" id="IPR003719">
    <property type="entry name" value="Phenazine_PhzF-like"/>
</dbReference>
<protein>
    <submittedName>
        <fullName evidence="1">Putative trans-2,3-dihydro-3-hydroxyanthranilate isomerase</fullName>
    </submittedName>
</protein>
<dbReference type="GO" id="GO:0016853">
    <property type="term" value="F:isomerase activity"/>
    <property type="evidence" value="ECO:0007669"/>
    <property type="project" value="UniProtKB-KW"/>
</dbReference>
<organism evidence="1">
    <name type="scientific">Streptomyces sp. SpC080624SC-11</name>
    <dbReference type="NCBI Taxonomy" id="663935"/>
    <lineage>
        <taxon>Bacteria</taxon>
        <taxon>Bacillati</taxon>
        <taxon>Actinomycetota</taxon>
        <taxon>Actinomycetes</taxon>
        <taxon>Kitasatosporales</taxon>
        <taxon>Streptomycetaceae</taxon>
        <taxon>Streptomyces</taxon>
    </lineage>
</organism>
<dbReference type="PANTHER" id="PTHR13774">
    <property type="entry name" value="PHENAZINE BIOSYNTHESIS PROTEIN"/>
    <property type="match status" value="1"/>
</dbReference>
<dbReference type="EMBL" id="KF808339">
    <property type="protein sequence ID" value="AID21775.1"/>
    <property type="molecule type" value="Genomic_DNA"/>
</dbReference>
<proteinExistence type="predicted"/>